<dbReference type="Gene3D" id="1.10.510.10">
    <property type="entry name" value="Transferase(Phosphotransferase) domain 1"/>
    <property type="match status" value="1"/>
</dbReference>
<dbReference type="Pfam" id="PF00069">
    <property type="entry name" value="Pkinase"/>
    <property type="match status" value="1"/>
</dbReference>
<dbReference type="KEGG" id="age:AA314_07692"/>
<dbReference type="SUPFAM" id="SSF56112">
    <property type="entry name" value="Protein kinase-like (PK-like)"/>
    <property type="match status" value="1"/>
</dbReference>
<dbReference type="AlphaFoldDB" id="A0AAC8QFA8"/>
<dbReference type="Proteomes" id="UP000256345">
    <property type="component" value="Unassembled WGS sequence"/>
</dbReference>
<evidence type="ECO:0000256" key="4">
    <source>
        <dbReference type="ARBA" id="ARBA00022840"/>
    </source>
</evidence>
<feature type="compositionally biased region" description="Low complexity" evidence="5">
    <location>
        <begin position="53"/>
        <end position="64"/>
    </location>
</feature>
<evidence type="ECO:0000256" key="3">
    <source>
        <dbReference type="ARBA" id="ARBA00022777"/>
    </source>
</evidence>
<dbReference type="InterPro" id="IPR011990">
    <property type="entry name" value="TPR-like_helical_dom_sf"/>
</dbReference>
<evidence type="ECO:0000256" key="5">
    <source>
        <dbReference type="SAM" id="MobiDB-lite"/>
    </source>
</evidence>
<feature type="region of interest" description="Disordered" evidence="5">
    <location>
        <begin position="46"/>
        <end position="74"/>
    </location>
</feature>
<sequence>MACLDEATFTELLLGELPRARAAEVDAHLDACPSCRRMVAEALRANTPVPSQATPAEPAPMATPDRPGHPPAGEPLLERGTAVGRYLVLEKLAAGGMGVVYAAYDPELDRRVALKLLRASALGLDAEEGRQHLLREAQAMARVSHPHVVPVYDVGTFGEQIFLAMELVEAQTLRQWMKAAPRTWRQVLALFLDAGRGLAAAHAAGVVHGDFKPENLLVGSDGRIRITDFGLAHTAASATDATPITGGTPAYMAPEQLTPGAQADVRSDQFAFCVTLYEALYGERPFAGSSVREISAELLAGRVLPAPRGSHVPAWLRRVVLRGMAVSPTERYPTLEALLAALRDDPGIRTKRRLRLAGGLGLLLGAVGVTHGVHTRNARQCGDTAHAFDGVWDDSTRQRIQAAFLATGRPFAADAWPRVRQALDAYTTTWAAERTAACEATRVRREQSEEVLAQRLRCLDGRLAELAALSRIFTEADAEVVEQAPRAAKGLAPVATCADATSLAQGPLPTDPAARERAEELHRTLVQARVLKAAGKYKQGVARMEPAAAAAKDSGDRHGTAEAFLLLGELRQKAGDWTGAESALFEALRAAEAGRNDEAAARAWILLVRVTGEQLERYDLAQRWRERAEAAIERLGGNEVLRAQLLTYSATTLYAEGRYAEAAEQQEAALVRLEKAFGPDSLEAADVRQDLGSARLAQGRADEGLSHLTRAVELRRAALGEEHPDVARARLALGEAHWQQGDYTETEQLSRGALESLERSLGPEHPSVGDALNLLALALQSQKRLDEALLLYERALRIVEKTEGPESTGAAALEHNLAAVLSQQGRLDEAVVRFQQVLARKEKKLGPDHPQLVPVLRFLGNTLRKQKRYGEALVHLERAVTIQVSQPDDVLSGWTGVHLDLGRALLEAERPRDALVPLEKALAGWERAQPTPVERANTRLLLARALWDARSDRTRALRLAHEARTVALGAGDAGARVLDAVDAWLAGKSATAPAQEPTPR</sequence>
<dbReference type="CDD" id="cd14014">
    <property type="entry name" value="STKc_PknB_like"/>
    <property type="match status" value="1"/>
</dbReference>
<dbReference type="GO" id="GO:0004674">
    <property type="term" value="F:protein serine/threonine kinase activity"/>
    <property type="evidence" value="ECO:0007669"/>
    <property type="project" value="UniProtKB-KW"/>
</dbReference>
<dbReference type="SUPFAM" id="SSF48452">
    <property type="entry name" value="TPR-like"/>
    <property type="match status" value="3"/>
</dbReference>
<evidence type="ECO:0000313" key="9">
    <source>
        <dbReference type="Proteomes" id="UP000035579"/>
    </source>
</evidence>
<evidence type="ECO:0000256" key="1">
    <source>
        <dbReference type="ARBA" id="ARBA00022679"/>
    </source>
</evidence>
<evidence type="ECO:0000259" key="6">
    <source>
        <dbReference type="PROSITE" id="PS50011"/>
    </source>
</evidence>
<keyword evidence="8" id="KW-0723">Serine/threonine-protein kinase</keyword>
<dbReference type="PROSITE" id="PS00108">
    <property type="entry name" value="PROTEIN_KINASE_ST"/>
    <property type="match status" value="1"/>
</dbReference>
<proteinExistence type="predicted"/>
<dbReference type="InterPro" id="IPR008271">
    <property type="entry name" value="Ser/Thr_kinase_AS"/>
</dbReference>
<dbReference type="Gene3D" id="1.25.40.10">
    <property type="entry name" value="Tetratricopeptide repeat domain"/>
    <property type="match status" value="3"/>
</dbReference>
<dbReference type="InterPro" id="IPR041916">
    <property type="entry name" value="Anti_sigma_zinc_sf"/>
</dbReference>
<dbReference type="InterPro" id="IPR027383">
    <property type="entry name" value="Znf_put"/>
</dbReference>
<keyword evidence="3 7" id="KW-0418">Kinase</keyword>
<feature type="domain" description="Protein kinase" evidence="6">
    <location>
        <begin position="86"/>
        <end position="348"/>
    </location>
</feature>
<name>A0AAC8QFA8_9BACT</name>
<dbReference type="GO" id="GO:0005524">
    <property type="term" value="F:ATP binding"/>
    <property type="evidence" value="ECO:0007669"/>
    <property type="project" value="UniProtKB-KW"/>
</dbReference>
<gene>
    <name evidence="7" type="ORF">AA314_07692</name>
    <name evidence="8" type="ORF">ATI61_110189</name>
</gene>
<dbReference type="Pfam" id="PF13490">
    <property type="entry name" value="zf-HC2"/>
    <property type="match status" value="1"/>
</dbReference>
<dbReference type="InterPro" id="IPR011009">
    <property type="entry name" value="Kinase-like_dom_sf"/>
</dbReference>
<evidence type="ECO:0000256" key="2">
    <source>
        <dbReference type="ARBA" id="ARBA00022741"/>
    </source>
</evidence>
<dbReference type="PROSITE" id="PS50011">
    <property type="entry name" value="PROTEIN_KINASE_DOM"/>
    <property type="match status" value="1"/>
</dbReference>
<dbReference type="PANTHER" id="PTHR43289">
    <property type="entry name" value="MITOGEN-ACTIVATED PROTEIN KINASE KINASE KINASE 20-RELATED"/>
    <property type="match status" value="1"/>
</dbReference>
<evidence type="ECO:0000313" key="10">
    <source>
        <dbReference type="Proteomes" id="UP000256345"/>
    </source>
</evidence>
<keyword evidence="1" id="KW-0808">Transferase</keyword>
<dbReference type="EMBL" id="QUMU01000010">
    <property type="protein sequence ID" value="REG27182.1"/>
    <property type="molecule type" value="Genomic_DNA"/>
</dbReference>
<accession>A0AAC8QFA8</accession>
<dbReference type="Gene3D" id="1.10.10.1320">
    <property type="entry name" value="Anti-sigma factor, zinc-finger domain"/>
    <property type="match status" value="1"/>
</dbReference>
<reference evidence="8 10" key="2">
    <citation type="submission" date="2018-08" db="EMBL/GenBank/DDBJ databases">
        <title>Genomic Encyclopedia of Archaeal and Bacterial Type Strains, Phase II (KMG-II): from individual species to whole genera.</title>
        <authorList>
            <person name="Goeker M."/>
        </authorList>
    </citation>
    <scope>NUCLEOTIDE SEQUENCE [LARGE SCALE GENOMIC DNA]</scope>
    <source>
        <strain evidence="8 10">DSM 2261</strain>
    </source>
</reference>
<evidence type="ECO:0000313" key="8">
    <source>
        <dbReference type="EMBL" id="REG27182.1"/>
    </source>
</evidence>
<evidence type="ECO:0000313" key="7">
    <source>
        <dbReference type="EMBL" id="AKJ06066.1"/>
    </source>
</evidence>
<dbReference type="Pfam" id="PF13424">
    <property type="entry name" value="TPR_12"/>
    <property type="match status" value="2"/>
</dbReference>
<dbReference type="InterPro" id="IPR000719">
    <property type="entry name" value="Prot_kinase_dom"/>
</dbReference>
<dbReference type="InterPro" id="IPR019734">
    <property type="entry name" value="TPR_rpt"/>
</dbReference>
<reference evidence="7 9" key="1">
    <citation type="submission" date="2015-05" db="EMBL/GenBank/DDBJ databases">
        <title>Genome assembly of Archangium gephyra DSM 2261.</title>
        <authorList>
            <person name="Sharma G."/>
            <person name="Subramanian S."/>
        </authorList>
    </citation>
    <scope>NUCLEOTIDE SEQUENCE [LARGE SCALE GENOMIC DNA]</scope>
    <source>
        <strain evidence="7 9">DSM 2261</strain>
    </source>
</reference>
<keyword evidence="10" id="KW-1185">Reference proteome</keyword>
<organism evidence="7 9">
    <name type="scientific">Archangium gephyra</name>
    <dbReference type="NCBI Taxonomy" id="48"/>
    <lineage>
        <taxon>Bacteria</taxon>
        <taxon>Pseudomonadati</taxon>
        <taxon>Myxococcota</taxon>
        <taxon>Myxococcia</taxon>
        <taxon>Myxococcales</taxon>
        <taxon>Cystobacterineae</taxon>
        <taxon>Archangiaceae</taxon>
        <taxon>Archangium</taxon>
    </lineage>
</organism>
<dbReference type="PANTHER" id="PTHR43289:SF34">
    <property type="entry name" value="SERINE_THREONINE-PROTEIN KINASE YBDM-RELATED"/>
    <property type="match status" value="1"/>
</dbReference>
<dbReference type="SMART" id="SM00028">
    <property type="entry name" value="TPR"/>
    <property type="match status" value="6"/>
</dbReference>
<keyword evidence="4" id="KW-0067">ATP-binding</keyword>
<keyword evidence="2" id="KW-0547">Nucleotide-binding</keyword>
<dbReference type="Pfam" id="PF13374">
    <property type="entry name" value="TPR_10"/>
    <property type="match status" value="2"/>
</dbReference>
<dbReference type="Gene3D" id="3.30.200.20">
    <property type="entry name" value="Phosphorylase Kinase, domain 1"/>
    <property type="match status" value="1"/>
</dbReference>
<dbReference type="EMBL" id="CP011509">
    <property type="protein sequence ID" value="AKJ06066.1"/>
    <property type="molecule type" value="Genomic_DNA"/>
</dbReference>
<dbReference type="RefSeq" id="WP_047859450.1">
    <property type="nucleotide sequence ID" value="NZ_CP011509.1"/>
</dbReference>
<dbReference type="Proteomes" id="UP000035579">
    <property type="component" value="Chromosome"/>
</dbReference>
<protein>
    <submittedName>
        <fullName evidence="7">Serine/threonine kinase PKN8</fullName>
    </submittedName>
    <submittedName>
        <fullName evidence="8">Serine/threonine protein kinase</fullName>
    </submittedName>
</protein>